<dbReference type="RefSeq" id="WP_162217976.1">
    <property type="nucleotide sequence ID" value="NZ_JAAEHK010000006.1"/>
</dbReference>
<dbReference type="AlphaFoldDB" id="A0A7C9P319"/>
<evidence type="ECO:0000313" key="5">
    <source>
        <dbReference type="Proteomes" id="UP000480312"/>
    </source>
</evidence>
<evidence type="ECO:0000256" key="1">
    <source>
        <dbReference type="ARBA" id="ARBA00010873"/>
    </source>
</evidence>
<sequence length="196" mass="23304">MGAFARFEAKAFSRKKGHSAVRASAYRTGQELYCEQTNKVYNFEFKKDVLYFETDKNFRDSEHLWNSAEKAEKRKDATIQREFLCSFDKKISVNEAKKLARNFCKKLQKKHLVAYEFAIHKGKDGDNPHLHIILSTRRFENGKFTEKSRELDDRKSGLIDFWRKEWQKDSDTILKLQNRRKSKLNNTLYPRPRLSI</sequence>
<keyword evidence="2" id="KW-0184">Conjugation</keyword>
<dbReference type="Pfam" id="PF03389">
    <property type="entry name" value="MobA_MobL"/>
    <property type="match status" value="1"/>
</dbReference>
<comment type="caution">
    <text evidence="4">The sequence shown here is derived from an EMBL/GenBank/DDBJ whole genome shotgun (WGS) entry which is preliminary data.</text>
</comment>
<dbReference type="OrthoDB" id="1826980at2"/>
<accession>A0A7C9P319</accession>
<proteinExistence type="inferred from homology"/>
<comment type="similarity">
    <text evidence="1">Belongs to the MobA/MobL family.</text>
</comment>
<evidence type="ECO:0000256" key="2">
    <source>
        <dbReference type="ARBA" id="ARBA00022971"/>
    </source>
</evidence>
<evidence type="ECO:0000259" key="3">
    <source>
        <dbReference type="Pfam" id="PF03389"/>
    </source>
</evidence>
<dbReference type="InterPro" id="IPR005053">
    <property type="entry name" value="MobA_MobL"/>
</dbReference>
<dbReference type="Proteomes" id="UP000480312">
    <property type="component" value="Unassembled WGS sequence"/>
</dbReference>
<name>A0A7C9P319_9GAMM</name>
<gene>
    <name evidence="4" type="ORF">GPL32_06045</name>
</gene>
<dbReference type="Gene3D" id="3.30.930.30">
    <property type="match status" value="1"/>
</dbReference>
<evidence type="ECO:0000313" key="4">
    <source>
        <dbReference type="EMBL" id="NDL70070.1"/>
    </source>
</evidence>
<dbReference type="EMBL" id="JAAEHK010000006">
    <property type="protein sequence ID" value="NDL70070.1"/>
    <property type="molecule type" value="Genomic_DNA"/>
</dbReference>
<organism evidence="4 5">
    <name type="scientific">Vreelandella alkaliphila</name>
    <dbReference type="NCBI Taxonomy" id="272774"/>
    <lineage>
        <taxon>Bacteria</taxon>
        <taxon>Pseudomonadati</taxon>
        <taxon>Pseudomonadota</taxon>
        <taxon>Gammaproteobacteria</taxon>
        <taxon>Oceanospirillales</taxon>
        <taxon>Halomonadaceae</taxon>
        <taxon>Vreelandella</taxon>
    </lineage>
</organism>
<reference evidence="4 5" key="1">
    <citation type="submission" date="2020-01" db="EMBL/GenBank/DDBJ databases">
        <title>Whole genome sequencing of Halomonas alkaliphila strain LS44.</title>
        <authorList>
            <person name="Kumar S."/>
            <person name="Paul D."/>
            <person name="Shouche Y."/>
            <person name="Suryavanshi M.V."/>
        </authorList>
    </citation>
    <scope>NUCLEOTIDE SEQUENCE [LARGE SCALE GENOMIC DNA]</scope>
    <source>
        <strain evidence="4 5">LS44</strain>
    </source>
</reference>
<feature type="domain" description="MobA/MobL protein" evidence="3">
    <location>
        <begin position="19"/>
        <end position="182"/>
    </location>
</feature>
<protein>
    <submittedName>
        <fullName evidence="4">MobA/MobL family protein</fullName>
    </submittedName>
</protein>